<evidence type="ECO:0000313" key="1">
    <source>
        <dbReference type="EMBL" id="JAH26260.1"/>
    </source>
</evidence>
<reference evidence="1" key="1">
    <citation type="submission" date="2014-11" db="EMBL/GenBank/DDBJ databases">
        <authorList>
            <person name="Amaro Gonzalez C."/>
        </authorList>
    </citation>
    <scope>NUCLEOTIDE SEQUENCE</scope>
</reference>
<sequence length="42" mass="4712">MRKNFFHSSSHCVEQLARSCSGGRNSGVFSKTRLHMVLDTSL</sequence>
<protein>
    <submittedName>
        <fullName evidence="1">Uncharacterized protein</fullName>
    </submittedName>
</protein>
<reference evidence="1" key="2">
    <citation type="journal article" date="2015" name="Fish Shellfish Immunol.">
        <title>Early steps in the European eel (Anguilla anguilla)-Vibrio vulnificus interaction in the gills: Role of the RtxA13 toxin.</title>
        <authorList>
            <person name="Callol A."/>
            <person name="Pajuelo D."/>
            <person name="Ebbesson L."/>
            <person name="Teles M."/>
            <person name="MacKenzie S."/>
            <person name="Amaro C."/>
        </authorList>
    </citation>
    <scope>NUCLEOTIDE SEQUENCE</scope>
</reference>
<organism evidence="1">
    <name type="scientific">Anguilla anguilla</name>
    <name type="common">European freshwater eel</name>
    <name type="synonym">Muraena anguilla</name>
    <dbReference type="NCBI Taxonomy" id="7936"/>
    <lineage>
        <taxon>Eukaryota</taxon>
        <taxon>Metazoa</taxon>
        <taxon>Chordata</taxon>
        <taxon>Craniata</taxon>
        <taxon>Vertebrata</taxon>
        <taxon>Euteleostomi</taxon>
        <taxon>Actinopterygii</taxon>
        <taxon>Neopterygii</taxon>
        <taxon>Teleostei</taxon>
        <taxon>Anguilliformes</taxon>
        <taxon>Anguillidae</taxon>
        <taxon>Anguilla</taxon>
    </lineage>
</organism>
<proteinExistence type="predicted"/>
<accession>A0A0E9RCS5</accession>
<dbReference type="AlphaFoldDB" id="A0A0E9RCS5"/>
<dbReference type="EMBL" id="GBXM01082317">
    <property type="protein sequence ID" value="JAH26260.1"/>
    <property type="molecule type" value="Transcribed_RNA"/>
</dbReference>
<name>A0A0E9RCS5_ANGAN</name>